<feature type="transmembrane region" description="Helical" evidence="1">
    <location>
        <begin position="66"/>
        <end position="86"/>
    </location>
</feature>
<dbReference type="RefSeq" id="WP_087141715.1">
    <property type="nucleotide sequence ID" value="NZ_FUIE01000084.1"/>
</dbReference>
<dbReference type="OrthoDB" id="7205672at2"/>
<accession>A0A1R4GQT8</accession>
<dbReference type="Proteomes" id="UP000195766">
    <property type="component" value="Unassembled WGS sequence"/>
</dbReference>
<reference evidence="2 3" key="1">
    <citation type="submission" date="2017-02" db="EMBL/GenBank/DDBJ databases">
        <authorList>
            <person name="Peterson S.W."/>
        </authorList>
    </citation>
    <scope>NUCLEOTIDE SEQUENCE [LARGE SCALE GENOMIC DNA]</scope>
    <source>
        <strain evidence="2 3">3F5N</strain>
    </source>
</reference>
<keyword evidence="1" id="KW-0472">Membrane</keyword>
<feature type="transmembrane region" description="Helical" evidence="1">
    <location>
        <begin position="9"/>
        <end position="28"/>
    </location>
</feature>
<keyword evidence="1" id="KW-1133">Transmembrane helix</keyword>
<dbReference type="AlphaFoldDB" id="A0A1R4GQT8"/>
<evidence type="ECO:0000256" key="1">
    <source>
        <dbReference type="SAM" id="Phobius"/>
    </source>
</evidence>
<sequence>MTEIARKSGFWSGVQLMLIAVFVGWCSYKGGSEIWRALETGLLRHGKGPDVALSDRPLVFWALNGFYGLSVLAGGGFAVFCLALAFQEMRKRGARR</sequence>
<keyword evidence="1" id="KW-0812">Transmembrane</keyword>
<organism evidence="2 3">
    <name type="scientific">Brevundimonas diminuta 3F5N</name>
    <dbReference type="NCBI Taxonomy" id="1255603"/>
    <lineage>
        <taxon>Bacteria</taxon>
        <taxon>Pseudomonadati</taxon>
        <taxon>Pseudomonadota</taxon>
        <taxon>Alphaproteobacteria</taxon>
        <taxon>Caulobacterales</taxon>
        <taxon>Caulobacteraceae</taxon>
        <taxon>Brevundimonas</taxon>
    </lineage>
</organism>
<name>A0A1R4GQT8_BREDI</name>
<dbReference type="EMBL" id="FUIE01000084">
    <property type="protein sequence ID" value="SJM70222.1"/>
    <property type="molecule type" value="Genomic_DNA"/>
</dbReference>
<gene>
    <name evidence="2" type="ORF">FM111_14750</name>
</gene>
<evidence type="ECO:0000313" key="3">
    <source>
        <dbReference type="Proteomes" id="UP000195766"/>
    </source>
</evidence>
<protein>
    <submittedName>
        <fullName evidence="2">Uncharacterized protein</fullName>
    </submittedName>
</protein>
<proteinExistence type="predicted"/>
<evidence type="ECO:0000313" key="2">
    <source>
        <dbReference type="EMBL" id="SJM70222.1"/>
    </source>
</evidence>